<sequence length="253" mass="27455">MTPLLLAKKITTNDFRIIGRDHFLQLMFGFVVIIALFLRFALPALNDNLAANGLMPGSFHAEPLSSFYPLLVGFMVVFQGALLSGAIYGFLILDEKEDGTLVAMQVTPVPTANYLGVRMYIPALVAAVIVFAQLHFVGIAVPQLADSIAISLGASLAGPIATLVYANFAQNKLQGFAIAKFVGVAGWIILIGWFVPEPAQWLFGLFPPFLVSKAYWMAISGNSAWVWTLMLGVAAQLALIALLVHRFRSTLQQ</sequence>
<keyword evidence="1" id="KW-0472">Membrane</keyword>
<reference evidence="2" key="2">
    <citation type="submission" date="2023-01" db="EMBL/GenBank/DDBJ databases">
        <title>Draft genome sequence of Maritalea porphyrae strain NBRC 107169.</title>
        <authorList>
            <person name="Sun Q."/>
            <person name="Mori K."/>
        </authorList>
    </citation>
    <scope>NUCLEOTIDE SEQUENCE</scope>
    <source>
        <strain evidence="2">NBRC 107169</strain>
    </source>
</reference>
<feature type="transmembrane region" description="Helical" evidence="1">
    <location>
        <begin position="26"/>
        <end position="46"/>
    </location>
</feature>
<gene>
    <name evidence="2" type="ORF">GCM10007879_05750</name>
</gene>
<name>A0ABQ5UPP9_9HYPH</name>
<keyword evidence="1" id="KW-0812">Transmembrane</keyword>
<dbReference type="EMBL" id="BSNI01000001">
    <property type="protein sequence ID" value="GLQ16326.1"/>
    <property type="molecule type" value="Genomic_DNA"/>
</dbReference>
<feature type="transmembrane region" description="Helical" evidence="1">
    <location>
        <begin position="175"/>
        <end position="195"/>
    </location>
</feature>
<evidence type="ECO:0000313" key="3">
    <source>
        <dbReference type="Proteomes" id="UP001161405"/>
    </source>
</evidence>
<proteinExistence type="predicted"/>
<evidence type="ECO:0000256" key="1">
    <source>
        <dbReference type="SAM" id="Phobius"/>
    </source>
</evidence>
<evidence type="ECO:0000313" key="2">
    <source>
        <dbReference type="EMBL" id="GLQ16326.1"/>
    </source>
</evidence>
<protein>
    <recommendedName>
        <fullName evidence="4">Fluoroquinolone transport system permease protein</fullName>
    </recommendedName>
</protein>
<dbReference type="RefSeq" id="WP_284361895.1">
    <property type="nucleotide sequence ID" value="NZ_BSNI01000001.1"/>
</dbReference>
<evidence type="ECO:0008006" key="4">
    <source>
        <dbReference type="Google" id="ProtNLM"/>
    </source>
</evidence>
<organism evidence="2 3">
    <name type="scientific">Maritalea porphyrae</name>
    <dbReference type="NCBI Taxonomy" id="880732"/>
    <lineage>
        <taxon>Bacteria</taxon>
        <taxon>Pseudomonadati</taxon>
        <taxon>Pseudomonadota</taxon>
        <taxon>Alphaproteobacteria</taxon>
        <taxon>Hyphomicrobiales</taxon>
        <taxon>Devosiaceae</taxon>
        <taxon>Maritalea</taxon>
    </lineage>
</organism>
<feature type="transmembrane region" description="Helical" evidence="1">
    <location>
        <begin position="66"/>
        <end position="93"/>
    </location>
</feature>
<keyword evidence="1" id="KW-1133">Transmembrane helix</keyword>
<feature type="transmembrane region" description="Helical" evidence="1">
    <location>
        <begin position="215"/>
        <end position="244"/>
    </location>
</feature>
<accession>A0ABQ5UPP9</accession>
<feature type="transmembrane region" description="Helical" evidence="1">
    <location>
        <begin position="148"/>
        <end position="168"/>
    </location>
</feature>
<dbReference type="Proteomes" id="UP001161405">
    <property type="component" value="Unassembled WGS sequence"/>
</dbReference>
<feature type="transmembrane region" description="Helical" evidence="1">
    <location>
        <begin position="114"/>
        <end position="136"/>
    </location>
</feature>
<keyword evidence="3" id="KW-1185">Reference proteome</keyword>
<comment type="caution">
    <text evidence="2">The sequence shown here is derived from an EMBL/GenBank/DDBJ whole genome shotgun (WGS) entry which is preliminary data.</text>
</comment>
<reference evidence="2" key="1">
    <citation type="journal article" date="2014" name="Int. J. Syst. Evol. Microbiol.">
        <title>Complete genome of a new Firmicutes species belonging to the dominant human colonic microbiota ('Ruminococcus bicirculans') reveals two chromosomes and a selective capacity to utilize plant glucans.</title>
        <authorList>
            <consortium name="NISC Comparative Sequencing Program"/>
            <person name="Wegmann U."/>
            <person name="Louis P."/>
            <person name="Goesmann A."/>
            <person name="Henrissat B."/>
            <person name="Duncan S.H."/>
            <person name="Flint H.J."/>
        </authorList>
    </citation>
    <scope>NUCLEOTIDE SEQUENCE</scope>
    <source>
        <strain evidence="2">NBRC 107169</strain>
    </source>
</reference>